<evidence type="ECO:0000313" key="2">
    <source>
        <dbReference type="EMBL" id="SFU54407.1"/>
    </source>
</evidence>
<dbReference type="Pfam" id="PF12706">
    <property type="entry name" value="Lactamase_B_2"/>
    <property type="match status" value="1"/>
</dbReference>
<dbReference type="SMART" id="SM00849">
    <property type="entry name" value="Lactamase_B"/>
    <property type="match status" value="1"/>
</dbReference>
<accession>A0A1I7H144</accession>
<dbReference type="InterPro" id="IPR052533">
    <property type="entry name" value="WalJ/YycJ-like"/>
</dbReference>
<dbReference type="PANTHER" id="PTHR47619:SF1">
    <property type="entry name" value="EXODEOXYRIBONUCLEASE WALJ"/>
    <property type="match status" value="1"/>
</dbReference>
<proteinExistence type="predicted"/>
<dbReference type="InterPro" id="IPR036866">
    <property type="entry name" value="RibonucZ/Hydroxyglut_hydro"/>
</dbReference>
<protein>
    <submittedName>
        <fullName evidence="2">Phosphoribosyl 1,2-cyclic phosphodiesterase</fullName>
    </submittedName>
</protein>
<feature type="domain" description="Metallo-beta-lactamase" evidence="1">
    <location>
        <begin position="13"/>
        <end position="189"/>
    </location>
</feature>
<sequence length="268" mass="29499">MAFEYTSFASGSSGNCYMVRTDNTAILVDAGIAGKHITAGLEQLDMVPADINGIVLTHEHTDHVKSVRMMGRKCTSAGVFGTKGTLDQIRDKLPENRAEAVGRSQDFVIGDVKVHAVPLSHDAADPVGYTFENGGRKLAIMTDTGCVTEEMYREIRDADSLVLEANHEVNILRVGPYPYPLKRRILSDRGHLSNMTCGDVLGRLLADRAGIGRDMPHVVLGHLSKQNNTPETAFLTVRNVLFEKDFYVGRDLTLKVAKRSEPMELMRV</sequence>
<dbReference type="PANTHER" id="PTHR47619">
    <property type="entry name" value="METALLO-HYDROLASE YYCJ-RELATED"/>
    <property type="match status" value="1"/>
</dbReference>
<evidence type="ECO:0000259" key="1">
    <source>
        <dbReference type="SMART" id="SM00849"/>
    </source>
</evidence>
<dbReference type="InterPro" id="IPR001279">
    <property type="entry name" value="Metallo-B-lactamas"/>
</dbReference>
<keyword evidence="3" id="KW-1185">Reference proteome</keyword>
<dbReference type="STRING" id="155865.SAMN05216515_1124"/>
<dbReference type="EMBL" id="FPBT01000011">
    <property type="protein sequence ID" value="SFU54407.1"/>
    <property type="molecule type" value="Genomic_DNA"/>
</dbReference>
<dbReference type="Proteomes" id="UP000198817">
    <property type="component" value="Unassembled WGS sequence"/>
</dbReference>
<dbReference type="OrthoDB" id="9781189at2"/>
<dbReference type="AlphaFoldDB" id="A0A1I7H144"/>
<dbReference type="Gene3D" id="3.60.15.10">
    <property type="entry name" value="Ribonuclease Z/Hydroxyacylglutathione hydrolase-like"/>
    <property type="match status" value="1"/>
</dbReference>
<gene>
    <name evidence="2" type="ORF">SAMN05216508_1114</name>
</gene>
<evidence type="ECO:0000313" key="3">
    <source>
        <dbReference type="Proteomes" id="UP000198817"/>
    </source>
</evidence>
<reference evidence="2 3" key="1">
    <citation type="submission" date="2016-10" db="EMBL/GenBank/DDBJ databases">
        <authorList>
            <person name="de Groot N.N."/>
        </authorList>
    </citation>
    <scope>NUCLEOTIDE SEQUENCE [LARGE SCALE GENOMIC DNA]</scope>
    <source>
        <strain evidence="2 3">KHGC13</strain>
    </source>
</reference>
<name>A0A1I7H144_9FIRM</name>
<organism evidence="2 3">
    <name type="scientific">Eubacterium pyruvativorans</name>
    <dbReference type="NCBI Taxonomy" id="155865"/>
    <lineage>
        <taxon>Bacteria</taxon>
        <taxon>Bacillati</taxon>
        <taxon>Bacillota</taxon>
        <taxon>Clostridia</taxon>
        <taxon>Eubacteriales</taxon>
        <taxon>Eubacteriaceae</taxon>
        <taxon>Eubacterium</taxon>
    </lineage>
</organism>
<dbReference type="RefSeq" id="WP_090471125.1">
    <property type="nucleotide sequence ID" value="NZ_FOWF01000012.1"/>
</dbReference>
<dbReference type="SUPFAM" id="SSF56281">
    <property type="entry name" value="Metallo-hydrolase/oxidoreductase"/>
    <property type="match status" value="1"/>
</dbReference>